<feature type="compositionally biased region" description="Basic and acidic residues" evidence="1">
    <location>
        <begin position="39"/>
        <end position="58"/>
    </location>
</feature>
<evidence type="ECO:0000313" key="3">
    <source>
        <dbReference type="Proteomes" id="UP001143330"/>
    </source>
</evidence>
<comment type="caution">
    <text evidence="2">The sequence shown here is derived from an EMBL/GenBank/DDBJ whole genome shotgun (WGS) entry which is preliminary data.</text>
</comment>
<evidence type="ECO:0000256" key="1">
    <source>
        <dbReference type="SAM" id="MobiDB-lite"/>
    </source>
</evidence>
<dbReference type="EMBL" id="BSFM01000017">
    <property type="protein sequence ID" value="GLK86227.1"/>
    <property type="molecule type" value="Genomic_DNA"/>
</dbReference>
<protein>
    <submittedName>
        <fullName evidence="2">Uncharacterized protein</fullName>
    </submittedName>
</protein>
<evidence type="ECO:0000313" key="2">
    <source>
        <dbReference type="EMBL" id="GLK86227.1"/>
    </source>
</evidence>
<reference evidence="2" key="2">
    <citation type="submission" date="2023-01" db="EMBL/GenBank/DDBJ databases">
        <authorList>
            <person name="Sun Q."/>
            <person name="Evtushenko L."/>
        </authorList>
    </citation>
    <scope>NUCLEOTIDE SEQUENCE</scope>
    <source>
        <strain evidence="2">VKM B-2789</strain>
    </source>
</reference>
<reference evidence="2" key="1">
    <citation type="journal article" date="2014" name="Int. J. Syst. Evol. Microbiol.">
        <title>Complete genome sequence of Corynebacterium casei LMG S-19264T (=DSM 44701T), isolated from a smear-ripened cheese.</title>
        <authorList>
            <consortium name="US DOE Joint Genome Institute (JGI-PGF)"/>
            <person name="Walter F."/>
            <person name="Albersmeier A."/>
            <person name="Kalinowski J."/>
            <person name="Ruckert C."/>
        </authorList>
    </citation>
    <scope>NUCLEOTIDE SEQUENCE</scope>
    <source>
        <strain evidence="2">VKM B-2789</strain>
    </source>
</reference>
<organism evidence="2 3">
    <name type="scientific">Ancylobacter defluvii</name>
    <dbReference type="NCBI Taxonomy" id="1282440"/>
    <lineage>
        <taxon>Bacteria</taxon>
        <taxon>Pseudomonadati</taxon>
        <taxon>Pseudomonadota</taxon>
        <taxon>Alphaproteobacteria</taxon>
        <taxon>Hyphomicrobiales</taxon>
        <taxon>Xanthobacteraceae</taxon>
        <taxon>Ancylobacter</taxon>
    </lineage>
</organism>
<feature type="region of interest" description="Disordered" evidence="1">
    <location>
        <begin position="1"/>
        <end position="79"/>
    </location>
</feature>
<keyword evidence="3" id="KW-1185">Reference proteome</keyword>
<dbReference type="AlphaFoldDB" id="A0A9W6JZP5"/>
<gene>
    <name evidence="2" type="ORF">GCM10017653_42970</name>
</gene>
<dbReference type="RefSeq" id="WP_213360687.1">
    <property type="nucleotide sequence ID" value="NZ_BSFM01000017.1"/>
</dbReference>
<dbReference type="Proteomes" id="UP001143330">
    <property type="component" value="Unassembled WGS sequence"/>
</dbReference>
<sequence length="79" mass="8655">MMVRDPRQLDQNPVVIDPADVDAVLDDRPTPPGNPLKPALDEVSHPRPLRESEGEKAGRKPAPSHVPGNARPVPAQRER</sequence>
<accession>A0A9W6JZP5</accession>
<proteinExistence type="predicted"/>
<name>A0A9W6JZP5_9HYPH</name>